<keyword evidence="1" id="KW-0472">Membrane</keyword>
<feature type="transmembrane region" description="Helical" evidence="1">
    <location>
        <begin position="342"/>
        <end position="360"/>
    </location>
</feature>
<protein>
    <recommendedName>
        <fullName evidence="4">Glycosyltransferase RgtA/B/C/D-like domain-containing protein</fullName>
    </recommendedName>
</protein>
<dbReference type="EMBL" id="AP025592">
    <property type="protein sequence ID" value="BDG10799.1"/>
    <property type="molecule type" value="Genomic_DNA"/>
</dbReference>
<name>A0ABN6NF42_9BACT</name>
<reference evidence="3" key="1">
    <citation type="journal article" date="2022" name="Int. J. Syst. Evol. Microbiol.">
        <title>Anaeromyxobacter oryzae sp. nov., Anaeromyxobacter diazotrophicus sp. nov. and Anaeromyxobacter paludicola sp. nov., isolated from paddy soils.</title>
        <authorList>
            <person name="Itoh H."/>
            <person name="Xu Z."/>
            <person name="Mise K."/>
            <person name="Masuda Y."/>
            <person name="Ushijima N."/>
            <person name="Hayakawa C."/>
            <person name="Shiratori Y."/>
            <person name="Senoo K."/>
        </authorList>
    </citation>
    <scope>NUCLEOTIDE SEQUENCE [LARGE SCALE GENOMIC DNA]</scope>
    <source>
        <strain evidence="3">Red630</strain>
    </source>
</reference>
<evidence type="ECO:0000313" key="2">
    <source>
        <dbReference type="EMBL" id="BDG10799.1"/>
    </source>
</evidence>
<dbReference type="Proteomes" id="UP001162734">
    <property type="component" value="Chromosome"/>
</dbReference>
<organism evidence="2 3">
    <name type="scientific">Anaeromyxobacter paludicola</name>
    <dbReference type="NCBI Taxonomy" id="2918171"/>
    <lineage>
        <taxon>Bacteria</taxon>
        <taxon>Pseudomonadati</taxon>
        <taxon>Myxococcota</taxon>
        <taxon>Myxococcia</taxon>
        <taxon>Myxococcales</taxon>
        <taxon>Cystobacterineae</taxon>
        <taxon>Anaeromyxobacteraceae</taxon>
        <taxon>Anaeromyxobacter</taxon>
    </lineage>
</organism>
<sequence>MLLGAAHLAPLFPSPAERGRDREGALAMRRLALPLAWAALTIAVAWTTAPAVGFSRDEGIYFVAAESYASWWRGALAHPSGALGRIDARYAVNHEHPALAKGLFGLTHAVLTDGLGVASHAQGFRAGAFLFGALLSFLLARAGGELAGWPGALLAPALFWCAPRHFYHLHPAVFDLAIAALWFAVVEAYRWSLRGGWRRALVPALAFGAALGVKHNAWFLPPLLLAHWVALRLLDRERAPPFPRAIPLMVLLGPAVFVLTWPWLWHDTLARAQAYLAFHLHHENYAWLYFGTLLREPPFPVAYPFVVTALTVPGAVLATYVGGLAQAAWRAARGAGDCSLELLLALNALFPMALIAWPTVPHFGGVKHWLPAMPFLALLGARALAEAGRALAPRRAALATLSLAALALAPAAWSVARQHPFGTASYGDLAGGPPGAASLGLQRQFWGDDVRAVLPAVNAHAAPGARIWWQEATSLDVRAYRREGLLRPDLREAEGPEDADLSLWQHHREFMDKQFRTWTELGTRRPVAGAWLEEVPLVEVYAREGAWR</sequence>
<proteinExistence type="predicted"/>
<feature type="transmembrane region" description="Helical" evidence="1">
    <location>
        <begin position="301"/>
        <end position="321"/>
    </location>
</feature>
<accession>A0ABN6NF42</accession>
<gene>
    <name evidence="2" type="ORF">AMPC_39120</name>
</gene>
<feature type="transmembrane region" description="Helical" evidence="1">
    <location>
        <begin position="246"/>
        <end position="265"/>
    </location>
</feature>
<evidence type="ECO:0008006" key="4">
    <source>
        <dbReference type="Google" id="ProtNLM"/>
    </source>
</evidence>
<keyword evidence="1" id="KW-1133">Transmembrane helix</keyword>
<feature type="transmembrane region" description="Helical" evidence="1">
    <location>
        <begin position="34"/>
        <end position="54"/>
    </location>
</feature>
<evidence type="ECO:0000313" key="3">
    <source>
        <dbReference type="Proteomes" id="UP001162734"/>
    </source>
</evidence>
<feature type="transmembrane region" description="Helical" evidence="1">
    <location>
        <begin position="169"/>
        <end position="189"/>
    </location>
</feature>
<keyword evidence="3" id="KW-1185">Reference proteome</keyword>
<keyword evidence="1" id="KW-0812">Transmembrane</keyword>
<feature type="transmembrane region" description="Helical" evidence="1">
    <location>
        <begin position="128"/>
        <end position="149"/>
    </location>
</feature>
<evidence type="ECO:0000256" key="1">
    <source>
        <dbReference type="SAM" id="Phobius"/>
    </source>
</evidence>